<gene>
    <name evidence="7" type="ORF">CLV28_0014</name>
</gene>
<keyword evidence="8" id="KW-1185">Reference proteome</keyword>
<dbReference type="InterPro" id="IPR000873">
    <property type="entry name" value="AMP-dep_synth/lig_dom"/>
</dbReference>
<protein>
    <recommendedName>
        <fullName evidence="5">Acyl-CoA synthetase</fullName>
    </recommendedName>
</protein>
<evidence type="ECO:0000256" key="2">
    <source>
        <dbReference type="ARBA" id="ARBA00022598"/>
    </source>
</evidence>
<dbReference type="PROSITE" id="PS00455">
    <property type="entry name" value="AMP_BINDING"/>
    <property type="match status" value="1"/>
</dbReference>
<reference evidence="7 8" key="1">
    <citation type="submission" date="2017-11" db="EMBL/GenBank/DDBJ databases">
        <title>Genomic Encyclopedia of Archaeal and Bacterial Type Strains, Phase II (KMG-II): From Individual Species to Whole Genera.</title>
        <authorList>
            <person name="Goeker M."/>
        </authorList>
    </citation>
    <scope>NUCLEOTIDE SEQUENCE [LARGE SCALE GENOMIC DNA]</scope>
    <source>
        <strain evidence="7 8">DSM 25478</strain>
    </source>
</reference>
<sequence>MQRSESPTLVEVDARTTIPSLLSARVERSADLPLVERRGPDGTWEPVTAREFADDVAAVARGFLARGLEKGDRVAIMSRTRYEWMLLDFAAWAAGLVPVPVYETSSPEQVRWILEDSGTRLAVTETAAHAATVAAVRDALPSLEDVLVLDDGALEALRSAGTAVTASALEARRDACQRDDVATIIYTSGSTGRPKGAELTHGNFVHLALNGVEGLAEIVAPAGARTLLFLPLAHVFARYIQVMAVASPSVIGHSPDTKDLLADLSTFRPTYLLAVPRIFEKVYAGAERKAGGGTRGKVFAWAAEASRAYSRATSAGRASFGVRARHAVAGRLVLQTLRDALGGQATYAISGGAPLGEDLGHFFRGAGLTILEGYGLTETTAPTAVNRPGSTRVGTVGTAFPGTSIRIADDGEIQVRGAHVFHGYRNQPGLTAEVFDDGWFRTGDLGTIDDDGFVRIVGRKKEIIVTAGGKNVAPAPLEDRLRTHPLVSQAVVVGDQQPFVGALVTLDAEGLEHWTTTRGRAPLSLAEAATDPDVLAEVDRAMATANEIVSRAESIRKVTVLPLDFTEENGYLTPSLKVRRPIVLDAFADEIAALYGTPRA</sequence>
<feature type="domain" description="AMP-dependent synthetase/ligase" evidence="6">
    <location>
        <begin position="25"/>
        <end position="424"/>
    </location>
</feature>
<dbReference type="Proteomes" id="UP000231693">
    <property type="component" value="Unassembled WGS sequence"/>
</dbReference>
<dbReference type="InterPro" id="IPR020845">
    <property type="entry name" value="AMP-binding_CS"/>
</dbReference>
<dbReference type="InterPro" id="IPR042099">
    <property type="entry name" value="ANL_N_sf"/>
</dbReference>
<dbReference type="Gene3D" id="3.40.50.12780">
    <property type="entry name" value="N-terminal domain of ligase-like"/>
    <property type="match status" value="1"/>
</dbReference>
<dbReference type="AlphaFoldDB" id="A0A2M9CY87"/>
<dbReference type="GO" id="GO:0004467">
    <property type="term" value="F:long-chain fatty acid-CoA ligase activity"/>
    <property type="evidence" value="ECO:0007669"/>
    <property type="project" value="TreeGrafter"/>
</dbReference>
<dbReference type="GO" id="GO:0016020">
    <property type="term" value="C:membrane"/>
    <property type="evidence" value="ECO:0007669"/>
    <property type="project" value="TreeGrafter"/>
</dbReference>
<name>A0A2M9CY87_9CELL</name>
<dbReference type="Pfam" id="PF23562">
    <property type="entry name" value="AMP-binding_C_3"/>
    <property type="match status" value="1"/>
</dbReference>
<organism evidence="7 8">
    <name type="scientific">Sediminihabitans luteus</name>
    <dbReference type="NCBI Taxonomy" id="1138585"/>
    <lineage>
        <taxon>Bacteria</taxon>
        <taxon>Bacillati</taxon>
        <taxon>Actinomycetota</taxon>
        <taxon>Actinomycetes</taxon>
        <taxon>Micrococcales</taxon>
        <taxon>Cellulomonadaceae</taxon>
        <taxon>Sediminihabitans</taxon>
    </lineage>
</organism>
<evidence type="ECO:0000313" key="7">
    <source>
        <dbReference type="EMBL" id="PJJ76813.1"/>
    </source>
</evidence>
<keyword evidence="3" id="KW-0276">Fatty acid metabolism</keyword>
<dbReference type="PANTHER" id="PTHR43272">
    <property type="entry name" value="LONG-CHAIN-FATTY-ACID--COA LIGASE"/>
    <property type="match status" value="1"/>
</dbReference>
<dbReference type="SUPFAM" id="SSF56801">
    <property type="entry name" value="Acetyl-CoA synthetase-like"/>
    <property type="match status" value="1"/>
</dbReference>
<keyword evidence="4" id="KW-0443">Lipid metabolism</keyword>
<evidence type="ECO:0000256" key="1">
    <source>
        <dbReference type="ARBA" id="ARBA00006432"/>
    </source>
</evidence>
<dbReference type="RefSeq" id="WP_100421304.1">
    <property type="nucleotide sequence ID" value="NZ_BOOX01000015.1"/>
</dbReference>
<dbReference type="OrthoDB" id="9803968at2"/>
<dbReference type="CDD" id="cd05907">
    <property type="entry name" value="VL_LC_FACS_like"/>
    <property type="match status" value="1"/>
</dbReference>
<dbReference type="EMBL" id="PGFE01000001">
    <property type="protein sequence ID" value="PJJ76813.1"/>
    <property type="molecule type" value="Genomic_DNA"/>
</dbReference>
<evidence type="ECO:0000256" key="5">
    <source>
        <dbReference type="ARBA" id="ARBA00032875"/>
    </source>
</evidence>
<evidence type="ECO:0000259" key="6">
    <source>
        <dbReference type="Pfam" id="PF00501"/>
    </source>
</evidence>
<proteinExistence type="inferred from homology"/>
<keyword evidence="2" id="KW-0436">Ligase</keyword>
<accession>A0A2M9CY87</accession>
<evidence type="ECO:0000313" key="8">
    <source>
        <dbReference type="Proteomes" id="UP000231693"/>
    </source>
</evidence>
<evidence type="ECO:0000256" key="3">
    <source>
        <dbReference type="ARBA" id="ARBA00022832"/>
    </source>
</evidence>
<evidence type="ECO:0000256" key="4">
    <source>
        <dbReference type="ARBA" id="ARBA00023098"/>
    </source>
</evidence>
<comment type="caution">
    <text evidence="7">The sequence shown here is derived from an EMBL/GenBank/DDBJ whole genome shotgun (WGS) entry which is preliminary data.</text>
</comment>
<dbReference type="Pfam" id="PF00501">
    <property type="entry name" value="AMP-binding"/>
    <property type="match status" value="1"/>
</dbReference>
<dbReference type="PANTHER" id="PTHR43272:SF32">
    <property type="entry name" value="AMP-DEPENDENT SYNTHETASE_LIGASE DOMAIN-CONTAINING PROTEIN"/>
    <property type="match status" value="1"/>
</dbReference>
<comment type="similarity">
    <text evidence="1">Belongs to the ATP-dependent AMP-binding enzyme family.</text>
</comment>